<evidence type="ECO:0000313" key="2">
    <source>
        <dbReference type="EMBL" id="KAK7025136.1"/>
    </source>
</evidence>
<sequence length="588" mass="65996">MRPPLSSFLFIVAFTVHLASAVSFEEETDTDQPCSVRAWVRAEDLSPNHVSRGELRIKVPRQECAQQIASVTLRLQLDEFGEVKYLKEGAVLPEVRPSNESASTEYSSWMGTDVIYDYQAHDDGLVDSELWTIKAEERRAWTTEVILLRNPDLSQPVITPFTVAVPPVNYPPVISKYRQLRPPVGRHSFTDLGYRYVAVVTFTDRWPHSMHVQSPFTWNLTFEDPNCIGCVHPSEKGQQETLEWCLPKAQRSVFSAEVTLDNGKVAAPGQSLTGRVTVYKSTSREQWAQLQSGASAESACSDPSLGLCYTSPVISDQLWADSDSYAWNFAESDYDRYTHNLDDTGHAKGTITPSNSQFSFELQVPRRTPVDFVSYYSQIENQLAVQLVVLYPLEVARCINPGRKLDSEKEDEPATIEEGLWNMNTVGKSSQPQIQYHRMMFLGAKVPLTIVSAGASDQSIAHYLLPDGAVAPVLRNGLEMDMPASFPPTKPLIMVEDIAKTSARLMQPGSTDPIQTRQQFMNISRIRSRFMYPDPAKDYRGGNYVGVLWKKQIVAEERGIWPLRNEAVVDEGNDHLRSASAKAQHRAM</sequence>
<accession>A0AAW0BH50</accession>
<dbReference type="EMBL" id="JAWWNJ010000034">
    <property type="protein sequence ID" value="KAK7025136.1"/>
    <property type="molecule type" value="Genomic_DNA"/>
</dbReference>
<feature type="chain" id="PRO_5043709967" evidence="1">
    <location>
        <begin position="22"/>
        <end position="588"/>
    </location>
</feature>
<reference evidence="2 3" key="1">
    <citation type="journal article" date="2024" name="J Genomics">
        <title>Draft genome sequencing and assembly of Favolaschia claudopus CIRM-BRFM 2984 isolated from oak limbs.</title>
        <authorList>
            <person name="Navarro D."/>
            <person name="Drula E."/>
            <person name="Chaduli D."/>
            <person name="Cazenave R."/>
            <person name="Ahrendt S."/>
            <person name="Wang J."/>
            <person name="Lipzen A."/>
            <person name="Daum C."/>
            <person name="Barry K."/>
            <person name="Grigoriev I.V."/>
            <person name="Favel A."/>
            <person name="Rosso M.N."/>
            <person name="Martin F."/>
        </authorList>
    </citation>
    <scope>NUCLEOTIDE SEQUENCE [LARGE SCALE GENOMIC DNA]</scope>
    <source>
        <strain evidence="2 3">CIRM-BRFM 2984</strain>
    </source>
</reference>
<dbReference type="Proteomes" id="UP001362999">
    <property type="component" value="Unassembled WGS sequence"/>
</dbReference>
<protein>
    <submittedName>
        <fullName evidence="2">Uncharacterized protein</fullName>
    </submittedName>
</protein>
<evidence type="ECO:0000256" key="1">
    <source>
        <dbReference type="SAM" id="SignalP"/>
    </source>
</evidence>
<keyword evidence="3" id="KW-1185">Reference proteome</keyword>
<organism evidence="2 3">
    <name type="scientific">Favolaschia claudopus</name>
    <dbReference type="NCBI Taxonomy" id="2862362"/>
    <lineage>
        <taxon>Eukaryota</taxon>
        <taxon>Fungi</taxon>
        <taxon>Dikarya</taxon>
        <taxon>Basidiomycota</taxon>
        <taxon>Agaricomycotina</taxon>
        <taxon>Agaricomycetes</taxon>
        <taxon>Agaricomycetidae</taxon>
        <taxon>Agaricales</taxon>
        <taxon>Marasmiineae</taxon>
        <taxon>Mycenaceae</taxon>
        <taxon>Favolaschia</taxon>
    </lineage>
</organism>
<evidence type="ECO:0000313" key="3">
    <source>
        <dbReference type="Proteomes" id="UP001362999"/>
    </source>
</evidence>
<proteinExistence type="predicted"/>
<feature type="signal peptide" evidence="1">
    <location>
        <begin position="1"/>
        <end position="21"/>
    </location>
</feature>
<comment type="caution">
    <text evidence="2">The sequence shown here is derived from an EMBL/GenBank/DDBJ whole genome shotgun (WGS) entry which is preliminary data.</text>
</comment>
<gene>
    <name evidence="2" type="ORF">R3P38DRAFT_3194062</name>
</gene>
<name>A0AAW0BH50_9AGAR</name>
<dbReference type="AlphaFoldDB" id="A0AAW0BH50"/>
<keyword evidence="1" id="KW-0732">Signal</keyword>